<accession>A0A024K6L3</accession>
<dbReference type="eggNOG" id="COG1396">
    <property type="taxonomic scope" value="Bacteria"/>
</dbReference>
<dbReference type="GO" id="GO:0003677">
    <property type="term" value="F:DNA binding"/>
    <property type="evidence" value="ECO:0007669"/>
    <property type="project" value="UniProtKB-KW"/>
</dbReference>
<feature type="domain" description="MmyB-like transcription regulator ligand binding" evidence="1">
    <location>
        <begin position="63"/>
        <end position="222"/>
    </location>
</feature>
<dbReference type="PANTHER" id="PTHR35010:SF2">
    <property type="entry name" value="BLL4672 PROTEIN"/>
    <property type="match status" value="1"/>
</dbReference>
<sequence length="225" mass="25091">MLANISTDYYLRLEQGREDHPSDQVLNALGRALLLDDDAVTYMRNLMRHQSSDGHIEPLQELHPALGALLDGWPLAAGSVIDPGMNVVLANRLATAISPHLGAGANTIRELFLNPHSPDFYRNWNVLTAWAVRLVRASYGQRPDPALVRLVDELIEHSPRFRQLWDRHDVRHKRAGGLGINHPQVGALYLNYQNMALPLTGHVLVVYWADPGSPSEAALRRLDLG</sequence>
<dbReference type="InterPro" id="IPR041413">
    <property type="entry name" value="MLTR_LBD"/>
</dbReference>
<name>A0A024K6L3_9MYCO</name>
<evidence type="ECO:0000259" key="1">
    <source>
        <dbReference type="Pfam" id="PF17765"/>
    </source>
</evidence>
<reference evidence="2" key="1">
    <citation type="journal article" date="2014" name="Genome Announc.">
        <title>Draft Genome Sequence of Mycobacterium triplex DSM 44626.</title>
        <authorList>
            <person name="Sassi M."/>
            <person name="Croce O."/>
            <person name="Robert C."/>
            <person name="Raoult D."/>
            <person name="Drancourt M."/>
        </authorList>
    </citation>
    <scope>NUCLEOTIDE SEQUENCE [LARGE SCALE GENOMIC DNA]</scope>
    <source>
        <strain evidence="2">DSM 44626</strain>
    </source>
</reference>
<proteinExistence type="predicted"/>
<dbReference type="STRING" id="47839.BN973_05549"/>
<reference evidence="2" key="2">
    <citation type="submission" date="2014-04" db="EMBL/GenBank/DDBJ databases">
        <authorList>
            <person name="Urmite Genomes U."/>
        </authorList>
    </citation>
    <scope>NUCLEOTIDE SEQUENCE</scope>
    <source>
        <strain evidence="2">DSM 44626</strain>
    </source>
</reference>
<evidence type="ECO:0000313" key="2">
    <source>
        <dbReference type="EMBL" id="CDO91143.1"/>
    </source>
</evidence>
<dbReference type="HOGENOM" id="CLU_057862_1_0_11"/>
<protein>
    <submittedName>
        <fullName evidence="2">DNA-binding protein</fullName>
    </submittedName>
</protein>
<dbReference type="AlphaFoldDB" id="A0A024K6L3"/>
<dbReference type="Pfam" id="PF17765">
    <property type="entry name" value="MLTR_LBD"/>
    <property type="match status" value="1"/>
</dbReference>
<dbReference type="EMBL" id="HG964446">
    <property type="protein sequence ID" value="CDO91143.1"/>
    <property type="molecule type" value="Genomic_DNA"/>
</dbReference>
<keyword evidence="2" id="KW-0238">DNA-binding</keyword>
<dbReference type="Proteomes" id="UP000028880">
    <property type="component" value="Unassembled WGS sequence"/>
</dbReference>
<dbReference type="PANTHER" id="PTHR35010">
    <property type="entry name" value="BLL4672 PROTEIN-RELATED"/>
    <property type="match status" value="1"/>
</dbReference>
<dbReference type="Gene3D" id="3.30.450.180">
    <property type="match status" value="1"/>
</dbReference>
<gene>
    <name evidence="2" type="ORF">BN973_05549</name>
</gene>
<organism evidence="2">
    <name type="scientific">Mycobacterium triplex</name>
    <dbReference type="NCBI Taxonomy" id="47839"/>
    <lineage>
        <taxon>Bacteria</taxon>
        <taxon>Bacillati</taxon>
        <taxon>Actinomycetota</taxon>
        <taxon>Actinomycetes</taxon>
        <taxon>Mycobacteriales</taxon>
        <taxon>Mycobacteriaceae</taxon>
        <taxon>Mycobacterium</taxon>
        <taxon>Mycobacterium simiae complex</taxon>
    </lineage>
</organism>